<dbReference type="InterPro" id="IPR004603">
    <property type="entry name" value="DNA_mismatch_endonuc_vsr"/>
</dbReference>
<evidence type="ECO:0000313" key="6">
    <source>
        <dbReference type="EMBL" id="OIQ75898.1"/>
    </source>
</evidence>
<comment type="caution">
    <text evidence="6">The sequence shown here is derived from an EMBL/GenBank/DDBJ whole genome shotgun (WGS) entry which is preliminary data.</text>
</comment>
<evidence type="ECO:0000256" key="5">
    <source>
        <dbReference type="ARBA" id="ARBA00023204"/>
    </source>
</evidence>
<dbReference type="GO" id="GO:0006298">
    <property type="term" value="P:mismatch repair"/>
    <property type="evidence" value="ECO:0007669"/>
    <property type="project" value="InterPro"/>
</dbReference>
<dbReference type="EMBL" id="MLJW01002023">
    <property type="protein sequence ID" value="OIQ75898.1"/>
    <property type="molecule type" value="Genomic_DNA"/>
</dbReference>
<accession>A0A1J5PXW2</accession>
<keyword evidence="3" id="KW-0227">DNA damage</keyword>
<dbReference type="SUPFAM" id="SSF52980">
    <property type="entry name" value="Restriction endonuclease-like"/>
    <property type="match status" value="1"/>
</dbReference>
<keyword evidence="2 6" id="KW-0255">Endonuclease</keyword>
<dbReference type="InterPro" id="IPR011335">
    <property type="entry name" value="Restrct_endonuc-II-like"/>
</dbReference>
<name>A0A1J5PXW2_9ZZZZ</name>
<evidence type="ECO:0000256" key="4">
    <source>
        <dbReference type="ARBA" id="ARBA00022801"/>
    </source>
</evidence>
<evidence type="ECO:0000256" key="3">
    <source>
        <dbReference type="ARBA" id="ARBA00022763"/>
    </source>
</evidence>
<dbReference type="Gene3D" id="3.40.960.10">
    <property type="entry name" value="VSR Endonuclease"/>
    <property type="match status" value="1"/>
</dbReference>
<keyword evidence="4" id="KW-0378">Hydrolase</keyword>
<dbReference type="AlphaFoldDB" id="A0A1J5PXW2"/>
<dbReference type="Pfam" id="PF03852">
    <property type="entry name" value="Vsr"/>
    <property type="match status" value="1"/>
</dbReference>
<dbReference type="GO" id="GO:0004519">
    <property type="term" value="F:endonuclease activity"/>
    <property type="evidence" value="ECO:0007669"/>
    <property type="project" value="UniProtKB-KW"/>
</dbReference>
<sequence>MVGRTKGFDNVTAQRSQNMAAIRGKNTKPEMIIRRLLRLIGYPGYRLHRRDLPGKPDIAFIGRKKAVLGSVDKVIDVGSHI</sequence>
<reference evidence="6" key="1">
    <citation type="submission" date="2016-10" db="EMBL/GenBank/DDBJ databases">
        <title>Sequence of Gallionella enrichment culture.</title>
        <authorList>
            <person name="Poehlein A."/>
            <person name="Muehling M."/>
            <person name="Daniel R."/>
        </authorList>
    </citation>
    <scope>NUCLEOTIDE SEQUENCE</scope>
</reference>
<organism evidence="6">
    <name type="scientific">mine drainage metagenome</name>
    <dbReference type="NCBI Taxonomy" id="410659"/>
    <lineage>
        <taxon>unclassified sequences</taxon>
        <taxon>metagenomes</taxon>
        <taxon>ecological metagenomes</taxon>
    </lineage>
</organism>
<dbReference type="GO" id="GO:0016787">
    <property type="term" value="F:hydrolase activity"/>
    <property type="evidence" value="ECO:0007669"/>
    <property type="project" value="UniProtKB-KW"/>
</dbReference>
<evidence type="ECO:0000256" key="1">
    <source>
        <dbReference type="ARBA" id="ARBA00022722"/>
    </source>
</evidence>
<protein>
    <submittedName>
        <fullName evidence="6">DNA mismatch endonuclease Vsr</fullName>
    </submittedName>
</protein>
<keyword evidence="1" id="KW-0540">Nuclease</keyword>
<proteinExistence type="predicted"/>
<gene>
    <name evidence="6" type="ORF">GALL_424320</name>
</gene>
<keyword evidence="5" id="KW-0234">DNA repair</keyword>
<evidence type="ECO:0000256" key="2">
    <source>
        <dbReference type="ARBA" id="ARBA00022759"/>
    </source>
</evidence>